<dbReference type="AlphaFoldDB" id="A0A175W399"/>
<evidence type="ECO:0000313" key="2">
    <source>
        <dbReference type="Proteomes" id="UP000078237"/>
    </source>
</evidence>
<dbReference type="VEuPathDB" id="FungiDB:MMYC01_205064"/>
<comment type="caution">
    <text evidence="1">The sequence shown here is derived from an EMBL/GenBank/DDBJ whole genome shotgun (WGS) entry which is preliminary data.</text>
</comment>
<keyword evidence="2" id="KW-1185">Reference proteome</keyword>
<dbReference type="OrthoDB" id="1720422at2759"/>
<name>A0A175W399_9PEZI</name>
<dbReference type="Proteomes" id="UP000078237">
    <property type="component" value="Unassembled WGS sequence"/>
</dbReference>
<sequence length="473" mass="53164">MCPSALGESPGSLDVSSFRELVHISWRSPSPQRPAALSDMIRNNRWSLQELELDFGHGQYLLKRARSPGNWSDEVSKTWLVELAKHLREWPDDASLLLDILAPGGINKAPGPILPALRTLSLTGVDLGWRNYGESIGLDEIMTVVDFGALESLTIRQCSRWEEFLRVLARSGRPMRLKALEVKCADECAGDSVLAEFLGCFDGLQHLLISVAARSREYHLWRAIARHEATLKRLVYHTRLLWGLFRQTIGIDFLNDSQDQGIPELGLETQEHNPAANPLVPLNLECLGLPCCPSFLPALLRPFTSKSSLKVLHIRQTGLSKINNGSLGMVLPRSKLVRETMILPRNERSEADEGFEYEDGSVKRADRQVLQGVLTSSFRDLAEWAFGPQGIPSLQIIAFGDFAYRRNGWSLHNIFVCRSADKGSANRPYRVFDARDKEHEDEWAPIVNPYWAFLEACPVGPLLRGFKGTPWEF</sequence>
<proteinExistence type="predicted"/>
<gene>
    <name evidence="1" type="ORF">MMYC01_205064</name>
</gene>
<protein>
    <submittedName>
        <fullName evidence="1">Uncharacterized protein</fullName>
    </submittedName>
</protein>
<dbReference type="EMBL" id="LCTW02000129">
    <property type="protein sequence ID" value="KXX78207.1"/>
    <property type="molecule type" value="Genomic_DNA"/>
</dbReference>
<reference evidence="1 2" key="1">
    <citation type="journal article" date="2016" name="Genome Announc.">
        <title>Genome Sequence of Madurella mycetomatis mm55, Isolated from a Human Mycetoma Case in Sudan.</title>
        <authorList>
            <person name="Smit S."/>
            <person name="Derks M.F."/>
            <person name="Bervoets S."/>
            <person name="Fahal A."/>
            <person name="van Leeuwen W."/>
            <person name="van Belkum A."/>
            <person name="van de Sande W.W."/>
        </authorList>
    </citation>
    <scope>NUCLEOTIDE SEQUENCE [LARGE SCALE GENOMIC DNA]</scope>
    <source>
        <strain evidence="2">mm55</strain>
    </source>
</reference>
<accession>A0A175W399</accession>
<organism evidence="1 2">
    <name type="scientific">Madurella mycetomatis</name>
    <dbReference type="NCBI Taxonomy" id="100816"/>
    <lineage>
        <taxon>Eukaryota</taxon>
        <taxon>Fungi</taxon>
        <taxon>Dikarya</taxon>
        <taxon>Ascomycota</taxon>
        <taxon>Pezizomycotina</taxon>
        <taxon>Sordariomycetes</taxon>
        <taxon>Sordariomycetidae</taxon>
        <taxon>Sordariales</taxon>
        <taxon>Sordariales incertae sedis</taxon>
        <taxon>Madurella</taxon>
    </lineage>
</organism>
<evidence type="ECO:0000313" key="1">
    <source>
        <dbReference type="EMBL" id="KXX78207.1"/>
    </source>
</evidence>